<dbReference type="Proteomes" id="UP000176998">
    <property type="component" value="Unassembled WGS sequence"/>
</dbReference>
<dbReference type="AlphaFoldDB" id="A0A1G4B2D1"/>
<name>A0A1G4B2D1_9PEZI</name>
<feature type="compositionally biased region" description="Basic and acidic residues" evidence="1">
    <location>
        <begin position="12"/>
        <end position="29"/>
    </location>
</feature>
<keyword evidence="3" id="KW-1185">Reference proteome</keyword>
<proteinExistence type="predicted"/>
<protein>
    <submittedName>
        <fullName evidence="2">Uncharacterized protein</fullName>
    </submittedName>
</protein>
<gene>
    <name evidence="2" type="ORF">CORC01_09236</name>
</gene>
<evidence type="ECO:0000313" key="3">
    <source>
        <dbReference type="Proteomes" id="UP000176998"/>
    </source>
</evidence>
<dbReference type="RefSeq" id="XP_022472665.1">
    <property type="nucleotide sequence ID" value="XM_022620865.1"/>
</dbReference>
<accession>A0A1G4B2D1</accession>
<sequence>MTGGNPNNNAPEGDKSTAPKGKETVKAENESLVPVGYAAPGARPFNAMGDIIHAPGNEHLLGTRQAEAASNRASGNDSGNPFANPRDRQGHNPLGPNIQLSSAGGIRKGGPIRKTIYTDIGATMKNGRLEMTVPEKYQKSLEYEKQGLTAQQRMPTTGDPFQIHVGTNATAHGYTYGRKMENPESPLKDRGDLYGCPKCSTTTHTYDQCCQSRAQRGEAPSLDEYFQLLVVNRRGLAQIRTNIDIFILALGFVDQNESFARKQAYPLSLSMSKALAHHKASQLHSDNAPNLAYGQDGKCTSIWEDIRTRNLQNIAKNVTFNIPENVTPHYAKTSLFEENFVSDDNLRRGLDMQNSTNELERAVIGNTRNDLHSGEADRKRIQWAVQRVSTKYIPEFTKIDFKWGTQLLLAFTLYEPEGAKYAEGFLKAAIREKHAIDAATGATA</sequence>
<feature type="compositionally biased region" description="Polar residues" evidence="1">
    <location>
        <begin position="1"/>
        <end position="10"/>
    </location>
</feature>
<feature type="region of interest" description="Disordered" evidence="1">
    <location>
        <begin position="66"/>
        <end position="107"/>
    </location>
</feature>
<dbReference type="EMBL" id="MJBS01000082">
    <property type="protein sequence ID" value="OHE95503.1"/>
    <property type="molecule type" value="Genomic_DNA"/>
</dbReference>
<feature type="region of interest" description="Disordered" evidence="1">
    <location>
        <begin position="1"/>
        <end position="33"/>
    </location>
</feature>
<comment type="caution">
    <text evidence="2">The sequence shown here is derived from an EMBL/GenBank/DDBJ whole genome shotgun (WGS) entry which is preliminary data.</text>
</comment>
<reference evidence="2 3" key="1">
    <citation type="submission" date="2016-09" db="EMBL/GenBank/DDBJ databases">
        <authorList>
            <person name="Capua I."/>
            <person name="De Benedictis P."/>
            <person name="Joannis T."/>
            <person name="Lombin L.H."/>
            <person name="Cattoli G."/>
        </authorList>
    </citation>
    <scope>NUCLEOTIDE SEQUENCE [LARGE SCALE GENOMIC DNA]</scope>
    <source>
        <strain evidence="2 3">IMI 309357</strain>
    </source>
</reference>
<dbReference type="GeneID" id="34562375"/>
<organism evidence="2 3">
    <name type="scientific">Colletotrichum orchidophilum</name>
    <dbReference type="NCBI Taxonomy" id="1209926"/>
    <lineage>
        <taxon>Eukaryota</taxon>
        <taxon>Fungi</taxon>
        <taxon>Dikarya</taxon>
        <taxon>Ascomycota</taxon>
        <taxon>Pezizomycotina</taxon>
        <taxon>Sordariomycetes</taxon>
        <taxon>Hypocreomycetidae</taxon>
        <taxon>Glomerellales</taxon>
        <taxon>Glomerellaceae</taxon>
        <taxon>Colletotrichum</taxon>
    </lineage>
</organism>
<evidence type="ECO:0000256" key="1">
    <source>
        <dbReference type="SAM" id="MobiDB-lite"/>
    </source>
</evidence>
<evidence type="ECO:0000313" key="2">
    <source>
        <dbReference type="EMBL" id="OHE95503.1"/>
    </source>
</evidence>
<feature type="compositionally biased region" description="Polar residues" evidence="1">
    <location>
        <begin position="71"/>
        <end position="81"/>
    </location>
</feature>